<feature type="transmembrane region" description="Helical" evidence="1">
    <location>
        <begin position="112"/>
        <end position="133"/>
    </location>
</feature>
<name>A0A6J6M8E6_9ZZZZ</name>
<evidence type="ECO:0000259" key="2">
    <source>
        <dbReference type="PROSITE" id="PS50850"/>
    </source>
</evidence>
<feature type="domain" description="Major facilitator superfamily (MFS) profile" evidence="2">
    <location>
        <begin position="20"/>
        <end position="396"/>
    </location>
</feature>
<dbReference type="EMBL" id="CAFBMO010000005">
    <property type="protein sequence ID" value="CAB4896331.1"/>
    <property type="molecule type" value="Genomic_DNA"/>
</dbReference>
<reference evidence="3" key="1">
    <citation type="submission" date="2020-05" db="EMBL/GenBank/DDBJ databases">
        <authorList>
            <person name="Chiriac C."/>
            <person name="Salcher M."/>
            <person name="Ghai R."/>
            <person name="Kavagutti S V."/>
        </authorList>
    </citation>
    <scope>NUCLEOTIDE SEQUENCE</scope>
</reference>
<dbReference type="GO" id="GO:0022857">
    <property type="term" value="F:transmembrane transporter activity"/>
    <property type="evidence" value="ECO:0007669"/>
    <property type="project" value="InterPro"/>
</dbReference>
<evidence type="ECO:0000313" key="4">
    <source>
        <dbReference type="EMBL" id="CAB4896331.1"/>
    </source>
</evidence>
<dbReference type="Gene3D" id="1.20.1250.20">
    <property type="entry name" value="MFS general substrate transporter like domains"/>
    <property type="match status" value="1"/>
</dbReference>
<dbReference type="PROSITE" id="PS50850">
    <property type="entry name" value="MFS"/>
    <property type="match status" value="1"/>
</dbReference>
<feature type="transmembrane region" description="Helical" evidence="1">
    <location>
        <begin position="254"/>
        <end position="272"/>
    </location>
</feature>
<evidence type="ECO:0000313" key="3">
    <source>
        <dbReference type="EMBL" id="CAB4668803.1"/>
    </source>
</evidence>
<keyword evidence="1" id="KW-0472">Membrane</keyword>
<feature type="transmembrane region" description="Helical" evidence="1">
    <location>
        <begin position="21"/>
        <end position="43"/>
    </location>
</feature>
<dbReference type="EMBL" id="CAEZWR010000109">
    <property type="protein sequence ID" value="CAB4668803.1"/>
    <property type="molecule type" value="Genomic_DNA"/>
</dbReference>
<feature type="transmembrane region" description="Helical" evidence="1">
    <location>
        <begin position="55"/>
        <end position="75"/>
    </location>
</feature>
<dbReference type="InterPro" id="IPR036259">
    <property type="entry name" value="MFS_trans_sf"/>
</dbReference>
<feature type="transmembrane region" description="Helical" evidence="1">
    <location>
        <begin position="284"/>
        <end position="302"/>
    </location>
</feature>
<feature type="transmembrane region" description="Helical" evidence="1">
    <location>
        <begin position="145"/>
        <end position="164"/>
    </location>
</feature>
<feature type="transmembrane region" description="Helical" evidence="1">
    <location>
        <begin position="343"/>
        <end position="367"/>
    </location>
</feature>
<dbReference type="Pfam" id="PF07690">
    <property type="entry name" value="MFS_1"/>
    <property type="match status" value="1"/>
</dbReference>
<dbReference type="PANTHER" id="PTHR23531">
    <property type="entry name" value="QUINOLENE RESISTANCE PROTEIN NORA"/>
    <property type="match status" value="1"/>
</dbReference>
<keyword evidence="1" id="KW-1133">Transmembrane helix</keyword>
<dbReference type="PANTHER" id="PTHR23531:SF1">
    <property type="entry name" value="QUINOLENE RESISTANCE PROTEIN NORA"/>
    <property type="match status" value="1"/>
</dbReference>
<gene>
    <name evidence="3" type="ORF">UFOPK2282_00962</name>
    <name evidence="4" type="ORF">UFOPK3576_00209</name>
</gene>
<dbReference type="InterPro" id="IPR011701">
    <property type="entry name" value="MFS"/>
</dbReference>
<sequence length="405" mass="42992">MTTENTAGPPVEVDRLVTRPFFLILLFAFMFFVGIGMTLPLLPVFVKDSLGGSDIAIGVVVAIQAVSAILVRPWINPRLARFGAVRVIMWSAVLGALSMALMAYAPNVLTLVILRLVLGGAQAAMFIAMLSTIMSWVSEWRRAEAASVFSVAPYIGLAIGPVIGQMTYKAFGFTTAFVLSGVIAVVGALPILTLRKLDINLGATSDGDVTTEPAPRFYSPALLPGTVLALGMVGMVGMSAFLPLYAPELGTLDVQWMFFFYAAVVLSVRLFGRRIPDRVGPRKTGIWSTCLIIAGLVIMALTPSWPGLYLALLPLAIGIALQYPGLMALVLSDVDDRVRPSAISTFTMFFDIAQGLGGLVVGIAAALGGYRAVFGFGAMCSAIGLVILVILVLPRYARTAPVVTK</sequence>
<accession>A0A6J6M8E6</accession>
<proteinExistence type="predicted"/>
<dbReference type="InterPro" id="IPR052714">
    <property type="entry name" value="MFS_Exporter"/>
</dbReference>
<evidence type="ECO:0000256" key="1">
    <source>
        <dbReference type="SAM" id="Phobius"/>
    </source>
</evidence>
<feature type="transmembrane region" description="Helical" evidence="1">
    <location>
        <begin position="87"/>
        <end position="106"/>
    </location>
</feature>
<protein>
    <submittedName>
        <fullName evidence="3">Unannotated protein</fullName>
    </submittedName>
</protein>
<organism evidence="3">
    <name type="scientific">freshwater metagenome</name>
    <dbReference type="NCBI Taxonomy" id="449393"/>
    <lineage>
        <taxon>unclassified sequences</taxon>
        <taxon>metagenomes</taxon>
        <taxon>ecological metagenomes</taxon>
    </lineage>
</organism>
<feature type="transmembrane region" description="Helical" evidence="1">
    <location>
        <begin position="170"/>
        <end position="192"/>
    </location>
</feature>
<feature type="transmembrane region" description="Helical" evidence="1">
    <location>
        <begin position="221"/>
        <end position="242"/>
    </location>
</feature>
<feature type="transmembrane region" description="Helical" evidence="1">
    <location>
        <begin position="308"/>
        <end position="331"/>
    </location>
</feature>
<dbReference type="AlphaFoldDB" id="A0A6J6M8E6"/>
<keyword evidence="1" id="KW-0812">Transmembrane</keyword>
<dbReference type="InterPro" id="IPR020846">
    <property type="entry name" value="MFS_dom"/>
</dbReference>
<dbReference type="SUPFAM" id="SSF103473">
    <property type="entry name" value="MFS general substrate transporter"/>
    <property type="match status" value="1"/>
</dbReference>
<feature type="transmembrane region" description="Helical" evidence="1">
    <location>
        <begin position="373"/>
        <end position="393"/>
    </location>
</feature>